<dbReference type="AlphaFoldDB" id="A0A5J5BUG0"/>
<dbReference type="Gene3D" id="3.40.30.10">
    <property type="entry name" value="Glutaredoxin"/>
    <property type="match status" value="3"/>
</dbReference>
<feature type="domain" description="Thioredoxin" evidence="8">
    <location>
        <begin position="25"/>
        <end position="146"/>
    </location>
</feature>
<accession>A0A5J5BUG0</accession>
<dbReference type="GO" id="GO:0005788">
    <property type="term" value="C:endoplasmic reticulum lumen"/>
    <property type="evidence" value="ECO:0007669"/>
    <property type="project" value="UniProtKB-SubCell"/>
</dbReference>
<protein>
    <recommendedName>
        <fullName evidence="4">protein disulfide-isomerase</fullName>
        <ecNumber evidence="4">5.3.4.1</ecNumber>
    </recommendedName>
</protein>
<dbReference type="PANTHER" id="PTHR18929">
    <property type="entry name" value="PROTEIN DISULFIDE ISOMERASE"/>
    <property type="match status" value="1"/>
</dbReference>
<evidence type="ECO:0000256" key="1">
    <source>
        <dbReference type="ARBA" id="ARBA00001182"/>
    </source>
</evidence>
<dbReference type="SUPFAM" id="SSF52833">
    <property type="entry name" value="Thioredoxin-like"/>
    <property type="match status" value="2"/>
</dbReference>
<dbReference type="PANTHER" id="PTHR18929:SF132">
    <property type="entry name" value="PROTEIN DISULFIDE-ISOMERASE A3"/>
    <property type="match status" value="1"/>
</dbReference>
<dbReference type="EMBL" id="CM018032">
    <property type="protein sequence ID" value="KAA8546418.1"/>
    <property type="molecule type" value="Genomic_DNA"/>
</dbReference>
<comment type="catalytic activity">
    <reaction evidence="1">
        <text>Catalyzes the rearrangement of -S-S- bonds in proteins.</text>
        <dbReference type="EC" id="5.3.4.1"/>
    </reaction>
</comment>
<dbReference type="Pfam" id="PF13848">
    <property type="entry name" value="Thioredoxin_6"/>
    <property type="match status" value="1"/>
</dbReference>
<dbReference type="Pfam" id="PF00085">
    <property type="entry name" value="Thioredoxin"/>
    <property type="match status" value="1"/>
</dbReference>
<dbReference type="CDD" id="cd02961">
    <property type="entry name" value="PDI_a_family"/>
    <property type="match status" value="1"/>
</dbReference>
<evidence type="ECO:0000256" key="2">
    <source>
        <dbReference type="ARBA" id="ARBA00004319"/>
    </source>
</evidence>
<dbReference type="InterPro" id="IPR036249">
    <property type="entry name" value="Thioredoxin-like_sf"/>
</dbReference>
<dbReference type="PROSITE" id="PS51352">
    <property type="entry name" value="THIOREDOXIN_2"/>
    <property type="match status" value="1"/>
</dbReference>
<dbReference type="InterPro" id="IPR013766">
    <property type="entry name" value="Thioredoxin_domain"/>
</dbReference>
<evidence type="ECO:0000256" key="3">
    <source>
        <dbReference type="ARBA" id="ARBA00006347"/>
    </source>
</evidence>
<dbReference type="EC" id="5.3.4.1" evidence="4"/>
<dbReference type="GO" id="GO:0003756">
    <property type="term" value="F:protein disulfide isomerase activity"/>
    <property type="evidence" value="ECO:0007669"/>
    <property type="project" value="UniProtKB-EC"/>
</dbReference>
<name>A0A5J5BUG0_9ASTE</name>
<organism evidence="9 10">
    <name type="scientific">Nyssa sinensis</name>
    <dbReference type="NCBI Taxonomy" id="561372"/>
    <lineage>
        <taxon>Eukaryota</taxon>
        <taxon>Viridiplantae</taxon>
        <taxon>Streptophyta</taxon>
        <taxon>Embryophyta</taxon>
        <taxon>Tracheophyta</taxon>
        <taxon>Spermatophyta</taxon>
        <taxon>Magnoliopsida</taxon>
        <taxon>eudicotyledons</taxon>
        <taxon>Gunneridae</taxon>
        <taxon>Pentapetalae</taxon>
        <taxon>asterids</taxon>
        <taxon>Cornales</taxon>
        <taxon>Nyssaceae</taxon>
        <taxon>Nyssa</taxon>
    </lineage>
</organism>
<evidence type="ECO:0000259" key="8">
    <source>
        <dbReference type="PROSITE" id="PS51352"/>
    </source>
</evidence>
<proteinExistence type="inferred from homology"/>
<comment type="similarity">
    <text evidence="3">Belongs to the protein disulfide isomerase family.</text>
</comment>
<gene>
    <name evidence="9" type="ORF">F0562_002843</name>
</gene>
<sequence length="354" mass="39432">MSRRNPKSTWSLKQISRSYSLQFAVSESKESQSKELVLNLDHSNFSDTVSKHNLVVVEFYAPWSGPCKKLAPEYEKAASILSSEDPPVILAKVDASNKRNKGLATEFEIKGFPTIKILRNGGKNVQVYKGPRDADGIVAYLKKQSGPASTEIKSVEDASRLIDGKFSGEKFQNFTALAEKLRSDYEFGHTLDDKLPPCGESTMSGPTVRLFKPFHKNSADFQDFNVDALENFVEEASVPTVTLFTKDPSTHPYVIKFFNNPNAKAMLFLNFSSDLVDAFESKYHDVAEQHKGQGISFLMGDLEASQNAFQEGNVRPYKRSEPIPKVNNEPVKVVVADSLEDTVFNSGKNGFYCK</sequence>
<evidence type="ECO:0000256" key="6">
    <source>
        <dbReference type="ARBA" id="ARBA00023235"/>
    </source>
</evidence>
<reference evidence="9 10" key="1">
    <citation type="submission" date="2019-09" db="EMBL/GenBank/DDBJ databases">
        <title>A chromosome-level genome assembly of the Chinese tupelo Nyssa sinensis.</title>
        <authorList>
            <person name="Yang X."/>
            <person name="Kang M."/>
            <person name="Yang Y."/>
            <person name="Xiong H."/>
            <person name="Wang M."/>
            <person name="Zhang Z."/>
            <person name="Wang Z."/>
            <person name="Wu H."/>
            <person name="Ma T."/>
            <person name="Liu J."/>
            <person name="Xi Z."/>
        </authorList>
    </citation>
    <scope>NUCLEOTIDE SEQUENCE [LARGE SCALE GENOMIC DNA]</scope>
    <source>
        <strain evidence="9">J267</strain>
        <tissue evidence="9">Leaf</tissue>
    </source>
</reference>
<dbReference type="Proteomes" id="UP000325577">
    <property type="component" value="Linkage Group LG1"/>
</dbReference>
<keyword evidence="6" id="KW-0413">Isomerase</keyword>
<dbReference type="FunFam" id="3.40.30.10:FF:000184">
    <property type="entry name" value="Protein disulfide-isomerase"/>
    <property type="match status" value="1"/>
</dbReference>
<evidence type="ECO:0000313" key="10">
    <source>
        <dbReference type="Proteomes" id="UP000325577"/>
    </source>
</evidence>
<evidence type="ECO:0000256" key="5">
    <source>
        <dbReference type="ARBA" id="ARBA00022824"/>
    </source>
</evidence>
<evidence type="ECO:0000313" key="9">
    <source>
        <dbReference type="EMBL" id="KAA8546418.1"/>
    </source>
</evidence>
<keyword evidence="5" id="KW-0256">Endoplasmic reticulum</keyword>
<keyword evidence="7" id="KW-0676">Redox-active center</keyword>
<comment type="subcellular location">
    <subcellularLocation>
        <location evidence="2">Endoplasmic reticulum lumen</location>
    </subcellularLocation>
</comment>
<dbReference type="PRINTS" id="PR00421">
    <property type="entry name" value="THIOREDOXIN"/>
</dbReference>
<dbReference type="OrthoDB" id="427280at2759"/>
<dbReference type="CDD" id="cd02981">
    <property type="entry name" value="PDI_b_family"/>
    <property type="match status" value="1"/>
</dbReference>
<dbReference type="GO" id="GO:0034976">
    <property type="term" value="P:response to endoplasmic reticulum stress"/>
    <property type="evidence" value="ECO:0007669"/>
    <property type="project" value="TreeGrafter"/>
</dbReference>
<evidence type="ECO:0000256" key="4">
    <source>
        <dbReference type="ARBA" id="ARBA00012723"/>
    </source>
</evidence>
<keyword evidence="10" id="KW-1185">Reference proteome</keyword>
<dbReference type="GO" id="GO:0006457">
    <property type="term" value="P:protein folding"/>
    <property type="evidence" value="ECO:0007669"/>
    <property type="project" value="TreeGrafter"/>
</dbReference>
<evidence type="ECO:0000256" key="7">
    <source>
        <dbReference type="ARBA" id="ARBA00023284"/>
    </source>
</evidence>